<evidence type="ECO:0000313" key="2">
    <source>
        <dbReference type="EMBL" id="SNU09229.1"/>
    </source>
</evidence>
<dbReference type="AlphaFoldDB" id="A0A239REK1"/>
<organism evidence="2 3">
    <name type="scientific">Streptococcus equinus</name>
    <name type="common">Streptococcus bovis</name>
    <dbReference type="NCBI Taxonomy" id="1335"/>
    <lineage>
        <taxon>Bacteria</taxon>
        <taxon>Bacillati</taxon>
        <taxon>Bacillota</taxon>
        <taxon>Bacilli</taxon>
        <taxon>Lactobacillales</taxon>
        <taxon>Streptococcaceae</taxon>
        <taxon>Streptococcus</taxon>
    </lineage>
</organism>
<dbReference type="EMBL" id="FZRA01000006">
    <property type="protein sequence ID" value="SNU09229.1"/>
    <property type="molecule type" value="Genomic_DNA"/>
</dbReference>
<dbReference type="Proteomes" id="UP000214649">
    <property type="component" value="Unassembled WGS sequence"/>
</dbReference>
<gene>
    <name evidence="2" type="ORF">SAMN05216470_1748</name>
</gene>
<evidence type="ECO:0000259" key="1">
    <source>
        <dbReference type="Pfam" id="PF06114"/>
    </source>
</evidence>
<dbReference type="Pfam" id="PF06114">
    <property type="entry name" value="Peptidase_M78"/>
    <property type="match status" value="1"/>
</dbReference>
<dbReference type="Gene3D" id="1.10.10.2910">
    <property type="match status" value="1"/>
</dbReference>
<proteinExistence type="predicted"/>
<feature type="domain" description="IrrE N-terminal-like" evidence="1">
    <location>
        <begin position="8"/>
        <end position="94"/>
    </location>
</feature>
<protein>
    <recommendedName>
        <fullName evidence="1">IrrE N-terminal-like domain-containing protein</fullName>
    </recommendedName>
</protein>
<accession>A0A239REK1</accession>
<evidence type="ECO:0000313" key="3">
    <source>
        <dbReference type="Proteomes" id="UP000214649"/>
    </source>
</evidence>
<reference evidence="2 3" key="1">
    <citation type="submission" date="2017-07" db="EMBL/GenBank/DDBJ databases">
        <authorList>
            <person name="Sun Z.S."/>
            <person name="Albrecht U."/>
            <person name="Echele G."/>
            <person name="Lee C.C."/>
        </authorList>
    </citation>
    <scope>NUCLEOTIDE SEQUENCE [LARGE SCALE GENOMIC DNA]</scope>
    <source>
        <strain evidence="2 3">AR3</strain>
    </source>
</reference>
<dbReference type="InterPro" id="IPR010359">
    <property type="entry name" value="IrrE_HExxH"/>
</dbReference>
<sequence length="126" mass="15272">MTIEELVESYGVTLAYFDNELWPRPGIYIDDIKIIFVNKSLSEEAMKKVVYHELGHLEHDSNQYQRRHEQFELQANRNMIRLLLEEELRESDYEFNYVNFMQRHQLNTVADECMVIDEYYNLMDIV</sequence>
<dbReference type="RefSeq" id="WP_039670719.1">
    <property type="nucleotide sequence ID" value="NZ_CP059471.1"/>
</dbReference>
<name>A0A239REK1_STREI</name>